<feature type="compositionally biased region" description="Basic and acidic residues" evidence="7">
    <location>
        <begin position="56"/>
        <end position="70"/>
    </location>
</feature>
<dbReference type="CDD" id="cd22808">
    <property type="entry name" value="Complexin_NTD_CPLX_I_II"/>
    <property type="match status" value="1"/>
</dbReference>
<evidence type="ECO:0000313" key="9">
    <source>
        <dbReference type="Proteomes" id="UP000617340"/>
    </source>
</evidence>
<evidence type="ECO:0000256" key="1">
    <source>
        <dbReference type="ARBA" id="ARBA00005396"/>
    </source>
</evidence>
<keyword evidence="9" id="KW-1185">Reference proteome</keyword>
<keyword evidence="4" id="KW-0532">Neurotransmitter transport</keyword>
<dbReference type="GO" id="GO:0006836">
    <property type="term" value="P:neurotransmitter transport"/>
    <property type="evidence" value="ECO:0007669"/>
    <property type="project" value="UniProtKB-KW"/>
</dbReference>
<comment type="caution">
    <text evidence="8">The sequence shown here is derived from an EMBL/GenBank/DDBJ whole genome shotgun (WGS) entry which is preliminary data.</text>
</comment>
<dbReference type="Pfam" id="PF05835">
    <property type="entry name" value="Synaphin"/>
    <property type="match status" value="1"/>
</dbReference>
<evidence type="ECO:0000256" key="5">
    <source>
        <dbReference type="ARBA" id="ARBA00023054"/>
    </source>
</evidence>
<comment type="similarity">
    <text evidence="1">Belongs to the complexin/synaphin family.</text>
</comment>
<accession>A0A834NN61</accession>
<proteinExistence type="inferred from homology"/>
<keyword evidence="5" id="KW-0175">Coiled coil</keyword>
<reference evidence="8" key="1">
    <citation type="journal article" date="2020" name="G3 (Bethesda)">
        <title>High-Quality Assemblies for Three Invasive Social Wasps from the &lt;i&gt;Vespula&lt;/i&gt; Genus.</title>
        <authorList>
            <person name="Harrop T.W.R."/>
            <person name="Guhlin J."/>
            <person name="McLaughlin G.M."/>
            <person name="Permina E."/>
            <person name="Stockwell P."/>
            <person name="Gilligan J."/>
            <person name="Le Lec M.F."/>
            <person name="Gruber M.A.M."/>
            <person name="Quinn O."/>
            <person name="Lovegrove M."/>
            <person name="Duncan E.J."/>
            <person name="Remnant E.J."/>
            <person name="Van Eeckhoven J."/>
            <person name="Graham B."/>
            <person name="Knapp R.A."/>
            <person name="Langford K.W."/>
            <person name="Kronenberg Z."/>
            <person name="Press M.O."/>
            <person name="Eacker S.M."/>
            <person name="Wilson-Rankin E.E."/>
            <person name="Purcell J."/>
            <person name="Lester P.J."/>
            <person name="Dearden P.K."/>
        </authorList>
    </citation>
    <scope>NUCLEOTIDE SEQUENCE</scope>
    <source>
        <strain evidence="8">Linc-1</strain>
    </source>
</reference>
<evidence type="ECO:0000256" key="3">
    <source>
        <dbReference type="ARBA" id="ARBA00022483"/>
    </source>
</evidence>
<feature type="compositionally biased region" description="Acidic residues" evidence="7">
    <location>
        <begin position="71"/>
        <end position="83"/>
    </location>
</feature>
<comment type="function">
    <text evidence="6">Positively regulates a late step in synaptic vesicle exocytosis.</text>
</comment>
<dbReference type="Gene3D" id="1.20.5.580">
    <property type="entry name" value="Single Helix bin"/>
    <property type="match status" value="1"/>
</dbReference>
<evidence type="ECO:0000256" key="2">
    <source>
        <dbReference type="ARBA" id="ARBA00022448"/>
    </source>
</evidence>
<dbReference type="GO" id="GO:0006887">
    <property type="term" value="P:exocytosis"/>
    <property type="evidence" value="ECO:0007669"/>
    <property type="project" value="UniProtKB-KW"/>
</dbReference>
<dbReference type="AlphaFoldDB" id="A0A834NN61"/>
<sequence length="203" mass="23754">MWNTSDTGKRERGRGIRYRVILENGFARSDFCKFAETSSNIAKRRLAIKDYEEEEKNGKVEVEVEVKEEEKEKEEEEEEEDDEEKARAVGGEGGDEDDKEKEEEAERERQEAIREAEERRKEKHRKMEEEREKMRQEIRDKPLKRSGTFDKPSNKKILYRTEFTLKYVFSLDGGCYVHVSGNGVSTEGGRDDEGDPEGTLIFQ</sequence>
<dbReference type="GO" id="GO:0030424">
    <property type="term" value="C:axon"/>
    <property type="evidence" value="ECO:0007669"/>
    <property type="project" value="UniProtKB-ARBA"/>
</dbReference>
<dbReference type="GO" id="GO:0019905">
    <property type="term" value="F:syntaxin binding"/>
    <property type="evidence" value="ECO:0007669"/>
    <property type="project" value="InterPro"/>
</dbReference>
<organism evidence="8 9">
    <name type="scientific">Vespula germanica</name>
    <name type="common">German yellow jacket</name>
    <name type="synonym">Paravespula germanica</name>
    <dbReference type="NCBI Taxonomy" id="30212"/>
    <lineage>
        <taxon>Eukaryota</taxon>
        <taxon>Metazoa</taxon>
        <taxon>Ecdysozoa</taxon>
        <taxon>Arthropoda</taxon>
        <taxon>Hexapoda</taxon>
        <taxon>Insecta</taxon>
        <taxon>Pterygota</taxon>
        <taxon>Neoptera</taxon>
        <taxon>Endopterygota</taxon>
        <taxon>Hymenoptera</taxon>
        <taxon>Apocrita</taxon>
        <taxon>Aculeata</taxon>
        <taxon>Vespoidea</taxon>
        <taxon>Vespidae</taxon>
        <taxon>Vespinae</taxon>
        <taxon>Vespula</taxon>
    </lineage>
</organism>
<dbReference type="Proteomes" id="UP000617340">
    <property type="component" value="Unassembled WGS sequence"/>
</dbReference>
<gene>
    <name evidence="8" type="ORF">HZH68_002839</name>
</gene>
<name>A0A834NN61_VESGE</name>
<dbReference type="InterPro" id="IPR008849">
    <property type="entry name" value="Synaphin"/>
</dbReference>
<feature type="region of interest" description="Disordered" evidence="7">
    <location>
        <begin position="183"/>
        <end position="203"/>
    </location>
</feature>
<evidence type="ECO:0000256" key="6">
    <source>
        <dbReference type="ARBA" id="ARBA00037297"/>
    </source>
</evidence>
<dbReference type="FunFam" id="1.20.5.580:FF:000002">
    <property type="entry name" value="Complexin, isoform AB"/>
    <property type="match status" value="1"/>
</dbReference>
<keyword evidence="3" id="KW-0268">Exocytosis</keyword>
<dbReference type="GO" id="GO:0045202">
    <property type="term" value="C:synapse"/>
    <property type="evidence" value="ECO:0007669"/>
    <property type="project" value="UniProtKB-ARBA"/>
</dbReference>
<dbReference type="SUPFAM" id="SSF58038">
    <property type="entry name" value="SNARE fusion complex"/>
    <property type="match status" value="1"/>
</dbReference>
<evidence type="ECO:0000313" key="8">
    <source>
        <dbReference type="EMBL" id="KAF7414350.1"/>
    </source>
</evidence>
<evidence type="ECO:0000256" key="7">
    <source>
        <dbReference type="SAM" id="MobiDB-lite"/>
    </source>
</evidence>
<evidence type="ECO:0000256" key="4">
    <source>
        <dbReference type="ARBA" id="ARBA00022775"/>
    </source>
</evidence>
<feature type="region of interest" description="Disordered" evidence="7">
    <location>
        <begin position="50"/>
        <end position="152"/>
    </location>
</feature>
<dbReference type="EMBL" id="JACSDZ010000002">
    <property type="protein sequence ID" value="KAF7414350.1"/>
    <property type="molecule type" value="Genomic_DNA"/>
</dbReference>
<protein>
    <submittedName>
        <fullName evidence="8">Uncharacterized protein</fullName>
    </submittedName>
</protein>
<keyword evidence="2" id="KW-0813">Transport</keyword>
<feature type="compositionally biased region" description="Basic and acidic residues" evidence="7">
    <location>
        <begin position="102"/>
        <end position="143"/>
    </location>
</feature>